<evidence type="ECO:0000256" key="3">
    <source>
        <dbReference type="ARBA" id="ARBA00022606"/>
    </source>
</evidence>
<keyword evidence="8 12" id="KW-0675">Receptor</keyword>
<evidence type="ECO:0000256" key="10">
    <source>
        <dbReference type="SAM" id="MobiDB-lite"/>
    </source>
</evidence>
<keyword evidence="3" id="KW-0716">Sensory transduction</keyword>
<sequence>KVIREKKFKSLDDTESNQETSSTSHHLFREDRRMYTNIALVLFVSDTLIICCWAFTFCFAGEYLTNKTSSIGDAVYNSCWYEANSKDSRFIVFMIMRSQKQLTITIGKVLDLSMETVLYVCNTYFL</sequence>
<evidence type="ECO:0000256" key="8">
    <source>
        <dbReference type="ARBA" id="ARBA00023170"/>
    </source>
</evidence>
<evidence type="ECO:0000256" key="4">
    <source>
        <dbReference type="ARBA" id="ARBA00022692"/>
    </source>
</evidence>
<feature type="transmembrane region" description="Helical" evidence="11">
    <location>
        <begin position="34"/>
        <end position="56"/>
    </location>
</feature>
<organism evidence="12 13">
    <name type="scientific">Nylanderia fulva</name>
    <dbReference type="NCBI Taxonomy" id="613905"/>
    <lineage>
        <taxon>Eukaryota</taxon>
        <taxon>Metazoa</taxon>
        <taxon>Ecdysozoa</taxon>
        <taxon>Arthropoda</taxon>
        <taxon>Hexapoda</taxon>
        <taxon>Insecta</taxon>
        <taxon>Pterygota</taxon>
        <taxon>Neoptera</taxon>
        <taxon>Endopterygota</taxon>
        <taxon>Hymenoptera</taxon>
        <taxon>Apocrita</taxon>
        <taxon>Aculeata</taxon>
        <taxon>Formicoidea</taxon>
        <taxon>Formicidae</taxon>
        <taxon>Formicinae</taxon>
        <taxon>Nylanderia</taxon>
    </lineage>
</organism>
<comment type="subcellular location">
    <subcellularLocation>
        <location evidence="1">Cell membrane</location>
        <topology evidence="1">Multi-pass membrane protein</topology>
    </subcellularLocation>
</comment>
<evidence type="ECO:0000256" key="2">
    <source>
        <dbReference type="ARBA" id="ARBA00022475"/>
    </source>
</evidence>
<evidence type="ECO:0000256" key="5">
    <source>
        <dbReference type="ARBA" id="ARBA00022725"/>
    </source>
</evidence>
<keyword evidence="7 11" id="KW-0472">Membrane</keyword>
<keyword evidence="2" id="KW-1003">Cell membrane</keyword>
<dbReference type="Proteomes" id="UP000479987">
    <property type="component" value="Unassembled WGS sequence"/>
</dbReference>
<protein>
    <submittedName>
        <fullName evidence="12">Odorant receptor 346</fullName>
    </submittedName>
</protein>
<dbReference type="GO" id="GO:0005549">
    <property type="term" value="F:odorant binding"/>
    <property type="evidence" value="ECO:0007669"/>
    <property type="project" value="InterPro"/>
</dbReference>
<dbReference type="GO" id="GO:0007165">
    <property type="term" value="P:signal transduction"/>
    <property type="evidence" value="ECO:0007669"/>
    <property type="project" value="UniProtKB-KW"/>
</dbReference>
<dbReference type="Pfam" id="PF02949">
    <property type="entry name" value="7tm_6"/>
    <property type="match status" value="1"/>
</dbReference>
<gene>
    <name evidence="12" type="primary">Or-346</name>
    <name evidence="12" type="synonym">Nful_v1.0-Or-346-NTEfd</name>
    <name evidence="12" type="ORF">NFUL_NFUL000209</name>
</gene>
<evidence type="ECO:0000256" key="9">
    <source>
        <dbReference type="ARBA" id="ARBA00023224"/>
    </source>
</evidence>
<name>A0A6G1LPP6_9HYME</name>
<keyword evidence="13" id="KW-1185">Reference proteome</keyword>
<dbReference type="PANTHER" id="PTHR21137">
    <property type="entry name" value="ODORANT RECEPTOR"/>
    <property type="match status" value="1"/>
</dbReference>
<keyword evidence="9" id="KW-0807">Transducer</keyword>
<reference evidence="12 13" key="1">
    <citation type="submission" date="2019-08" db="EMBL/GenBank/DDBJ databases">
        <title>High quality draft denovo assembly of Nylanderia fulva.</title>
        <authorList>
            <person name="Vargo E.L."/>
            <person name="Tarone A.M."/>
            <person name="Konganti K.R."/>
        </authorList>
    </citation>
    <scope>NUCLEOTIDE SEQUENCE [LARGE SCALE GENOMIC DNA]</scope>
    <source>
        <strain evidence="12">TAMU-Nful-2015</strain>
        <tissue evidence="12">Whole body</tissue>
    </source>
</reference>
<dbReference type="GO" id="GO:0004984">
    <property type="term" value="F:olfactory receptor activity"/>
    <property type="evidence" value="ECO:0007669"/>
    <property type="project" value="InterPro"/>
</dbReference>
<evidence type="ECO:0000256" key="1">
    <source>
        <dbReference type="ARBA" id="ARBA00004651"/>
    </source>
</evidence>
<keyword evidence="4 11" id="KW-0812">Transmembrane</keyword>
<dbReference type="GO" id="GO:0005886">
    <property type="term" value="C:plasma membrane"/>
    <property type="evidence" value="ECO:0007669"/>
    <property type="project" value="UniProtKB-SubCell"/>
</dbReference>
<keyword evidence="5" id="KW-0552">Olfaction</keyword>
<evidence type="ECO:0000256" key="7">
    <source>
        <dbReference type="ARBA" id="ARBA00023136"/>
    </source>
</evidence>
<accession>A0A6G1LPP6</accession>
<evidence type="ECO:0000313" key="12">
    <source>
        <dbReference type="EMBL" id="KAF3054440.1"/>
    </source>
</evidence>
<evidence type="ECO:0000313" key="13">
    <source>
        <dbReference type="Proteomes" id="UP000479987"/>
    </source>
</evidence>
<keyword evidence="6 11" id="KW-1133">Transmembrane helix</keyword>
<dbReference type="EMBL" id="SGBU01002517">
    <property type="protein sequence ID" value="KAF3054440.1"/>
    <property type="molecule type" value="Genomic_DNA"/>
</dbReference>
<dbReference type="PANTHER" id="PTHR21137:SF35">
    <property type="entry name" value="ODORANT RECEPTOR 19A-RELATED"/>
    <property type="match status" value="1"/>
</dbReference>
<dbReference type="InterPro" id="IPR004117">
    <property type="entry name" value="7tm6_olfct_rcpt"/>
</dbReference>
<comment type="caution">
    <text evidence="12">The sequence shown here is derived from an EMBL/GenBank/DDBJ whole genome shotgun (WGS) entry which is preliminary data.</text>
</comment>
<dbReference type="AlphaFoldDB" id="A0A6G1LPP6"/>
<evidence type="ECO:0000256" key="11">
    <source>
        <dbReference type="SAM" id="Phobius"/>
    </source>
</evidence>
<evidence type="ECO:0000256" key="6">
    <source>
        <dbReference type="ARBA" id="ARBA00022989"/>
    </source>
</evidence>
<feature type="non-terminal residue" evidence="12">
    <location>
        <position position="1"/>
    </location>
</feature>
<proteinExistence type="predicted"/>
<feature type="region of interest" description="Disordered" evidence="10">
    <location>
        <begin position="1"/>
        <end position="24"/>
    </location>
</feature>